<accession>A0AAV4WYS2</accession>
<feature type="compositionally biased region" description="Polar residues" evidence="1">
    <location>
        <begin position="15"/>
        <end position="26"/>
    </location>
</feature>
<feature type="region of interest" description="Disordered" evidence="1">
    <location>
        <begin position="15"/>
        <end position="34"/>
    </location>
</feature>
<evidence type="ECO:0000313" key="2">
    <source>
        <dbReference type="EMBL" id="GIY87656.1"/>
    </source>
</evidence>
<protein>
    <submittedName>
        <fullName evidence="2">Uncharacterized protein</fullName>
    </submittedName>
</protein>
<comment type="caution">
    <text evidence="2">The sequence shown here is derived from an EMBL/GenBank/DDBJ whole genome shotgun (WGS) entry which is preliminary data.</text>
</comment>
<name>A0AAV4WYS2_CAEEX</name>
<proteinExistence type="predicted"/>
<dbReference type="AlphaFoldDB" id="A0AAV4WYS2"/>
<evidence type="ECO:0000313" key="3">
    <source>
        <dbReference type="Proteomes" id="UP001054945"/>
    </source>
</evidence>
<sequence length="115" mass="13210">MSSPVIAWLSEQLPSKWSNSGSSDPTSDIPRKLNNLLGMNKKYNREKERDKRQDFPLLPLCERQEVLTNGSFVIGGERTPWKPSFTSPEERVLTRDVGGAKWASWRERKVIVPLR</sequence>
<evidence type="ECO:0000256" key="1">
    <source>
        <dbReference type="SAM" id="MobiDB-lite"/>
    </source>
</evidence>
<gene>
    <name evidence="2" type="ORF">CEXT_291951</name>
</gene>
<organism evidence="2 3">
    <name type="scientific">Caerostris extrusa</name>
    <name type="common">Bark spider</name>
    <name type="synonym">Caerostris bankana</name>
    <dbReference type="NCBI Taxonomy" id="172846"/>
    <lineage>
        <taxon>Eukaryota</taxon>
        <taxon>Metazoa</taxon>
        <taxon>Ecdysozoa</taxon>
        <taxon>Arthropoda</taxon>
        <taxon>Chelicerata</taxon>
        <taxon>Arachnida</taxon>
        <taxon>Araneae</taxon>
        <taxon>Araneomorphae</taxon>
        <taxon>Entelegynae</taxon>
        <taxon>Araneoidea</taxon>
        <taxon>Araneidae</taxon>
        <taxon>Caerostris</taxon>
    </lineage>
</organism>
<dbReference type="EMBL" id="BPLR01016959">
    <property type="protein sequence ID" value="GIY87656.1"/>
    <property type="molecule type" value="Genomic_DNA"/>
</dbReference>
<dbReference type="Proteomes" id="UP001054945">
    <property type="component" value="Unassembled WGS sequence"/>
</dbReference>
<reference evidence="2 3" key="1">
    <citation type="submission" date="2021-06" db="EMBL/GenBank/DDBJ databases">
        <title>Caerostris extrusa draft genome.</title>
        <authorList>
            <person name="Kono N."/>
            <person name="Arakawa K."/>
        </authorList>
    </citation>
    <scope>NUCLEOTIDE SEQUENCE [LARGE SCALE GENOMIC DNA]</scope>
</reference>
<keyword evidence="3" id="KW-1185">Reference proteome</keyword>